<evidence type="ECO:0000256" key="1">
    <source>
        <dbReference type="SAM" id="Coils"/>
    </source>
</evidence>
<feature type="coiled-coil region" evidence="1">
    <location>
        <begin position="295"/>
        <end position="322"/>
    </location>
</feature>
<dbReference type="AlphaFoldDB" id="A0AAW6UG44"/>
<evidence type="ECO:0000313" key="3">
    <source>
        <dbReference type="Proteomes" id="UP001159001"/>
    </source>
</evidence>
<proteinExistence type="predicted"/>
<keyword evidence="1" id="KW-0175">Coiled coil</keyword>
<sequence length="433" mass="50711">MHIDTDDRNVSNPIFKKNMALEIVENYLPIIKKIRNTRLNNFIHLFSFNKKNKVNMSSTFYLELKKIETKKNENNSRLKIELNQKKIISLENELLKKSFEISPTAKKIKENISKTITNASKIDSHYDEELVNNKILTEQNDLIDYYTYSLNELNKNIFFTQEYQKMKNDIIELKSDIKYESKKRGIVCIEKKHSFLKSSYNEILDMPDIEDKNENLKSLISLQHSIKNLLTNELDYIKSKIHNITLNNYNEKTLMAYDEDGTPIYHDENHSFDFDDELTFLTKPETNEMEDSSLVKALRLENRELKNSLEELSNNYFTLLDKFHHRSHEYILNTITLTDVPLDDLSINEETIVKQPSEIKQKTIDSKENVTAKNTQNNRSLMQKKTVVNYSHSHNSQCLAAGITISSTPEQLQQKQIELKAKNTIKISGRNRT</sequence>
<comment type="caution">
    <text evidence="2">The sequence shown here is derived from an EMBL/GenBank/DDBJ whole genome shotgun (WGS) entry which is preliminary data.</text>
</comment>
<dbReference type="RefSeq" id="WP_136134083.1">
    <property type="nucleotide sequence ID" value="NZ_JADSTA010000017.1"/>
</dbReference>
<dbReference type="Proteomes" id="UP001159001">
    <property type="component" value="Unassembled WGS sequence"/>
</dbReference>
<protein>
    <submittedName>
        <fullName evidence="2">Uncharacterized protein</fullName>
    </submittedName>
</protein>
<evidence type="ECO:0000313" key="2">
    <source>
        <dbReference type="EMBL" id="MDI9092106.1"/>
    </source>
</evidence>
<reference evidence="2" key="1">
    <citation type="submission" date="2022-10" db="EMBL/GenBank/DDBJ databases">
        <title>Bacterial isolates recovered from the One Health project in Brazil.</title>
        <authorList>
            <person name="Valiatti T.B."/>
            <person name="Santos F."/>
            <person name="Cayo R."/>
            <person name="Gales A.C."/>
        </authorList>
    </citation>
    <scope>NUCLEOTIDE SEQUENCE</scope>
    <source>
        <strain evidence="2">PVR188</strain>
    </source>
</reference>
<name>A0AAW6UG44_PRORE</name>
<organism evidence="2 3">
    <name type="scientific">Providencia rettgeri</name>
    <dbReference type="NCBI Taxonomy" id="587"/>
    <lineage>
        <taxon>Bacteria</taxon>
        <taxon>Pseudomonadati</taxon>
        <taxon>Pseudomonadota</taxon>
        <taxon>Gammaproteobacteria</taxon>
        <taxon>Enterobacterales</taxon>
        <taxon>Morganellaceae</taxon>
        <taxon>Providencia</taxon>
    </lineage>
</organism>
<dbReference type="EMBL" id="JAOWIN010000003">
    <property type="protein sequence ID" value="MDI9092106.1"/>
    <property type="molecule type" value="Genomic_DNA"/>
</dbReference>
<gene>
    <name evidence="2" type="ORF">OGX73_05670</name>
</gene>
<accession>A0AAW6UG44</accession>